<organism evidence="1 2">
    <name type="scientific">Persea americana</name>
    <name type="common">Avocado</name>
    <dbReference type="NCBI Taxonomy" id="3435"/>
    <lineage>
        <taxon>Eukaryota</taxon>
        <taxon>Viridiplantae</taxon>
        <taxon>Streptophyta</taxon>
        <taxon>Embryophyta</taxon>
        <taxon>Tracheophyta</taxon>
        <taxon>Spermatophyta</taxon>
        <taxon>Magnoliopsida</taxon>
        <taxon>Magnoliidae</taxon>
        <taxon>Laurales</taxon>
        <taxon>Lauraceae</taxon>
        <taxon>Persea</taxon>
    </lineage>
</organism>
<keyword evidence="2" id="KW-1185">Reference proteome</keyword>
<comment type="caution">
    <text evidence="1">The sequence shown here is derived from an EMBL/GenBank/DDBJ whole genome shotgun (WGS) entry which is preliminary data.</text>
</comment>
<evidence type="ECO:0000313" key="1">
    <source>
        <dbReference type="EMBL" id="KAJ8641120.1"/>
    </source>
</evidence>
<dbReference type="Proteomes" id="UP001234297">
    <property type="component" value="Chromosome 5"/>
</dbReference>
<name>A0ACC2M637_PERAE</name>
<reference evidence="1 2" key="1">
    <citation type="journal article" date="2022" name="Hortic Res">
        <title>A haplotype resolved chromosomal level avocado genome allows analysis of novel avocado genes.</title>
        <authorList>
            <person name="Nath O."/>
            <person name="Fletcher S.J."/>
            <person name="Hayward A."/>
            <person name="Shaw L.M."/>
            <person name="Masouleh A.K."/>
            <person name="Furtado A."/>
            <person name="Henry R.J."/>
            <person name="Mitter N."/>
        </authorList>
    </citation>
    <scope>NUCLEOTIDE SEQUENCE [LARGE SCALE GENOMIC DNA]</scope>
    <source>
        <strain evidence="2">cv. Hass</strain>
    </source>
</reference>
<protein>
    <submittedName>
        <fullName evidence="1">Uncharacterized protein</fullName>
    </submittedName>
</protein>
<dbReference type="EMBL" id="CM056813">
    <property type="protein sequence ID" value="KAJ8641120.1"/>
    <property type="molecule type" value="Genomic_DNA"/>
</dbReference>
<proteinExistence type="predicted"/>
<sequence>MDGYMEQRGGGELAISRRGSSLSCRDTSHEDRGIQCSNRLGGSTRLSSMKGTNTINQEKAKCSKPSFHFSSSETTVGSSSKSSTGMSNRRKHHQEQHNPDSLKQAVTGISNFRKHHKEQQNPVVLKESVMGMSNLRKLHQEQQQNTDPLMATLITISKHRQREVEADKRSPSTTGTQTGQIGPQNAETVAFHRLSMNATEEVGDTRPQKPIQQSEFGTQDTSMGSSIQHSFSSKNANQYPNPKDQGANARCCGLRSLGCASISDFIPSNSMSDLGHSRKKNVMKQRCHTDGESSSARGKKTGESSGISSHRNDFSSPSLRSTVRLASQPSSRRMRNQSTTGNVPSVGTRRRISVDISTRHSRSNNVNIMIPHLGQAEFSNNESASGSSSQSFSRECPSVFLNSLRWPGSSDETTRRSRPIAHPVNSSAQPFGSFSLGQDGFRHLNMEITEALLALERAERAEELTYEQLLALESNLFLGGIRFYDQHRGMRLDIDNMSYEELLALEEKMGTVCIALTEEQLLNCVKRSCYVPAHVVSGIVGHDDDDAKCSICQEEYVVGDEVGKLGCKHQYHVKCIYQWLKQKNWCPICKALAAPS</sequence>
<evidence type="ECO:0000313" key="2">
    <source>
        <dbReference type="Proteomes" id="UP001234297"/>
    </source>
</evidence>
<gene>
    <name evidence="1" type="ORF">MRB53_017814</name>
</gene>
<accession>A0ACC2M637</accession>